<evidence type="ECO:0000313" key="5">
    <source>
        <dbReference type="EMBL" id="EPS96861.1"/>
    </source>
</evidence>
<evidence type="ECO:0000313" key="6">
    <source>
        <dbReference type="Proteomes" id="UP000015241"/>
    </source>
</evidence>
<dbReference type="AlphaFoldDB" id="S8DUL1"/>
<keyword evidence="6" id="KW-1185">Reference proteome</keyword>
<dbReference type="Pfam" id="PF13359">
    <property type="entry name" value="DDE_Tnp_4"/>
    <property type="match status" value="1"/>
</dbReference>
<comment type="cofactor">
    <cofactor evidence="1">
        <name>a divalent metal cation</name>
        <dbReference type="ChEBI" id="CHEBI:60240"/>
    </cofactor>
</comment>
<gene>
    <name evidence="5" type="ORF">FOMPIDRAFT_1098715</name>
    <name evidence="4" type="ORF">FOMPIDRAFT_1098837</name>
</gene>
<dbReference type="eggNOG" id="ENOG502S5JK">
    <property type="taxonomic scope" value="Eukaryota"/>
</dbReference>
<keyword evidence="2" id="KW-0479">Metal-binding</keyword>
<evidence type="ECO:0000259" key="3">
    <source>
        <dbReference type="Pfam" id="PF13359"/>
    </source>
</evidence>
<protein>
    <recommendedName>
        <fullName evidence="3">DDE Tnp4 domain-containing protein</fullName>
    </recommendedName>
</protein>
<dbReference type="GO" id="GO:0046872">
    <property type="term" value="F:metal ion binding"/>
    <property type="evidence" value="ECO:0007669"/>
    <property type="project" value="UniProtKB-KW"/>
</dbReference>
<reference evidence="5" key="2">
    <citation type="submission" date="2013-06" db="EMBL/GenBank/DDBJ databases">
        <authorList>
            <consortium name="DOE Joint Genome Institute"/>
            <person name="Riley R."/>
            <person name="Floudas D."/>
            <person name="Binder M."/>
            <person name="Barry K."/>
            <person name="Blanchette R.A."/>
            <person name="Henrissat B."/>
            <person name="Martinez A.T."/>
            <person name="Otillar R."/>
            <person name="Spatafora J.W."/>
            <person name="Yadav J.S."/>
            <person name="Aerts A."/>
            <person name="Benoit I."/>
            <person name="Boyd A."/>
            <person name="Carlson A."/>
            <person name="Copeland A."/>
            <person name="Coutinho P.M."/>
            <person name="De Vries R.P."/>
            <person name="Ferreira P."/>
            <person name="Findley K."/>
            <person name="Foster B."/>
            <person name="Gaskell J."/>
            <person name="Glotzer D."/>
            <person name="Gorecki P."/>
            <person name="Heitman J."/>
            <person name="Hesse C."/>
            <person name="Hori C."/>
            <person name="Igarashi K."/>
            <person name="Jurgens J.A."/>
            <person name="Kallen N."/>
            <person name="Kersten P."/>
            <person name="Kohler A."/>
            <person name="Kues U."/>
            <person name="Kumar T.K."/>
            <person name="Kuo A."/>
            <person name="LaButti K."/>
            <person name="Larrondo L.F."/>
            <person name="Lindquist E."/>
            <person name="Ling A."/>
            <person name="Lombard V."/>
            <person name="Lucas S."/>
            <person name="Lundell T."/>
            <person name="Martin R."/>
            <person name="McLaughlin D.J."/>
            <person name="Morgenstern I."/>
            <person name="Morin E."/>
            <person name="Murat C."/>
            <person name="Nagy L.G."/>
            <person name="Nolan M."/>
            <person name="Ohm R.A."/>
            <person name="Patyshakuliyeva A."/>
            <person name="Rokas A."/>
            <person name="Ruiz-Duenas F.J."/>
            <person name="Sabat G."/>
            <person name="Salamov A."/>
            <person name="Samejima M."/>
            <person name="Schmutz J."/>
            <person name="Slot J.C."/>
            <person name="St John F."/>
            <person name="Stenlid J."/>
            <person name="Sun H."/>
            <person name="Sun S."/>
            <person name="Syed K."/>
            <person name="Tsang A."/>
            <person name="Wiebenga A."/>
            <person name="Young D."/>
            <person name="Pisabarro A."/>
            <person name="Eastwood D.C."/>
            <person name="Martin F."/>
            <person name="Cullen D."/>
            <person name="Hibbett D.S."/>
            <person name="Grigoriev I.V."/>
        </authorList>
    </citation>
    <scope>NUCLEOTIDE SEQUENCE</scope>
    <source>
        <strain evidence="5">FP-58527 SS1</strain>
    </source>
</reference>
<feature type="domain" description="DDE Tnp4" evidence="3">
    <location>
        <begin position="109"/>
        <end position="186"/>
    </location>
</feature>
<reference evidence="5 6" key="1">
    <citation type="journal article" date="2012" name="Science">
        <title>The Paleozoic origin of enzymatic lignin decomposition reconstructed from 31 fungal genomes.</title>
        <authorList>
            <person name="Floudas D."/>
            <person name="Binder M."/>
            <person name="Riley R."/>
            <person name="Barry K."/>
            <person name="Blanchette R.A."/>
            <person name="Henrissat B."/>
            <person name="Martinez A.T."/>
            <person name="Otillar R."/>
            <person name="Spatafora J.W."/>
            <person name="Yadav J.S."/>
            <person name="Aerts A."/>
            <person name="Benoit I."/>
            <person name="Boyd A."/>
            <person name="Carlson A."/>
            <person name="Copeland A."/>
            <person name="Coutinho P.M."/>
            <person name="de Vries R.P."/>
            <person name="Ferreira P."/>
            <person name="Findley K."/>
            <person name="Foster B."/>
            <person name="Gaskell J."/>
            <person name="Glotzer D."/>
            <person name="Gorecki P."/>
            <person name="Heitman J."/>
            <person name="Hesse C."/>
            <person name="Hori C."/>
            <person name="Igarashi K."/>
            <person name="Jurgens J.A."/>
            <person name="Kallen N."/>
            <person name="Kersten P."/>
            <person name="Kohler A."/>
            <person name="Kuees U."/>
            <person name="Kumar T.K.A."/>
            <person name="Kuo A."/>
            <person name="LaButti K."/>
            <person name="Larrondo L.F."/>
            <person name="Lindquist E."/>
            <person name="Ling A."/>
            <person name="Lombard V."/>
            <person name="Lucas S."/>
            <person name="Lundell T."/>
            <person name="Martin R."/>
            <person name="McLaughlin D.J."/>
            <person name="Morgenstern I."/>
            <person name="Morin E."/>
            <person name="Murat C."/>
            <person name="Nagy L.G."/>
            <person name="Nolan M."/>
            <person name="Ohm R.A."/>
            <person name="Patyshakuliyeva A."/>
            <person name="Rokas A."/>
            <person name="Ruiz-Duenas F.J."/>
            <person name="Sabat G."/>
            <person name="Salamov A."/>
            <person name="Samejima M."/>
            <person name="Schmutz J."/>
            <person name="Slot J.C."/>
            <person name="St John F."/>
            <person name="Stenlid J."/>
            <person name="Sun H."/>
            <person name="Sun S."/>
            <person name="Syed K."/>
            <person name="Tsang A."/>
            <person name="Wiebenga A."/>
            <person name="Young D."/>
            <person name="Pisabarro A."/>
            <person name="Eastwood D.C."/>
            <person name="Martin F."/>
            <person name="Cullen D."/>
            <person name="Grigoriev I.V."/>
            <person name="Hibbett D.S."/>
        </authorList>
    </citation>
    <scope>NUCLEOTIDE SEQUENCE</scope>
    <source>
        <strain evidence="6">FP-58527</strain>
        <strain evidence="5">FP-58527 SS1</strain>
    </source>
</reference>
<dbReference type="EMBL" id="KE504183">
    <property type="protein sequence ID" value="EPS96861.1"/>
    <property type="molecule type" value="Genomic_DNA"/>
</dbReference>
<feature type="non-terminal residue" evidence="5">
    <location>
        <position position="186"/>
    </location>
</feature>
<dbReference type="OrthoDB" id="3246760at2759"/>
<organism evidence="5 6">
    <name type="scientific">Fomitopsis schrenkii</name>
    <name type="common">Brown rot fungus</name>
    <dbReference type="NCBI Taxonomy" id="2126942"/>
    <lineage>
        <taxon>Eukaryota</taxon>
        <taxon>Fungi</taxon>
        <taxon>Dikarya</taxon>
        <taxon>Basidiomycota</taxon>
        <taxon>Agaricomycotina</taxon>
        <taxon>Agaricomycetes</taxon>
        <taxon>Polyporales</taxon>
        <taxon>Fomitopsis</taxon>
    </lineage>
</organism>
<dbReference type="STRING" id="743788.S8DUL1"/>
<proteinExistence type="predicted"/>
<dbReference type="Proteomes" id="UP000015241">
    <property type="component" value="Unassembled WGS sequence"/>
</dbReference>
<evidence type="ECO:0000256" key="2">
    <source>
        <dbReference type="ARBA" id="ARBA00022723"/>
    </source>
</evidence>
<dbReference type="InterPro" id="IPR027806">
    <property type="entry name" value="HARBI1_dom"/>
</dbReference>
<dbReference type="EMBL" id="KE504223">
    <property type="protein sequence ID" value="EPS94763.1"/>
    <property type="molecule type" value="Genomic_DNA"/>
</dbReference>
<dbReference type="HOGENOM" id="CLU_018552_2_4_1"/>
<evidence type="ECO:0000256" key="1">
    <source>
        <dbReference type="ARBA" id="ARBA00001968"/>
    </source>
</evidence>
<evidence type="ECO:0000313" key="4">
    <source>
        <dbReference type="EMBL" id="EPS94763.1"/>
    </source>
</evidence>
<feature type="non-terminal residue" evidence="5">
    <location>
        <position position="1"/>
    </location>
</feature>
<sequence length="186" mass="21985">RMSRENFWHLHDLIQDDPIFQSTSHRPQRPVRIQLATFLCRMGAETGIKTAAIMAIAEGTSYLYVCRVTQAFRNIRDNHLFWPDEELRDLISQEIDGEWEFEGCISIGDGSYIFLIERPSTNGYAFWCRKKRYAIVIQATVDHRACFTSYDFGWPGSVQDSRVFRNSHLWRNRHLYFRGHEYILVD</sequence>
<name>S8DUL1_FOMSC</name>
<accession>S8DUL1</accession>